<keyword evidence="2" id="KW-0460">Magnesium</keyword>
<protein>
    <submittedName>
        <fullName evidence="3">Inositol polyphosphate-1-phosphatase</fullName>
    </submittedName>
</protein>
<dbReference type="Gene3D" id="3.30.540.10">
    <property type="entry name" value="Fructose-1,6-Bisphosphatase, subunit A, domain 1"/>
    <property type="match status" value="1"/>
</dbReference>
<proteinExistence type="inferred from homology"/>
<dbReference type="GeneTree" id="ENSGT00940000156785"/>
<dbReference type="Gene3D" id="3.40.190.80">
    <property type="match status" value="1"/>
</dbReference>
<evidence type="ECO:0000256" key="1">
    <source>
        <dbReference type="ARBA" id="ARBA00009759"/>
    </source>
</evidence>
<dbReference type="PROSITE" id="PS00630">
    <property type="entry name" value="IMP_2"/>
    <property type="match status" value="1"/>
</dbReference>
<reference evidence="3" key="3">
    <citation type="submission" date="2025-09" db="UniProtKB">
        <authorList>
            <consortium name="Ensembl"/>
        </authorList>
    </citation>
    <scope>IDENTIFICATION</scope>
</reference>
<dbReference type="EMBL" id="AHAT01018666">
    <property type="status" value="NOT_ANNOTATED_CDS"/>
    <property type="molecule type" value="Genomic_DNA"/>
</dbReference>
<dbReference type="FunFam" id="3.40.190.80:FF:000033">
    <property type="entry name" value="Si:ch211-160o17.2"/>
    <property type="match status" value="1"/>
</dbReference>
<dbReference type="Proteomes" id="UP000018468">
    <property type="component" value="Linkage group LG4"/>
</dbReference>
<reference evidence="4" key="1">
    <citation type="submission" date="2011-12" db="EMBL/GenBank/DDBJ databases">
        <title>The Draft Genome of Lepisosteus oculatus.</title>
        <authorList>
            <consortium name="The Broad Institute Genome Assembly &amp; Analysis Group"/>
            <consortium name="Computational R&amp;D Group"/>
            <consortium name="and Sequencing Platform"/>
            <person name="Di Palma F."/>
            <person name="Alfoldi J."/>
            <person name="Johnson J."/>
            <person name="Berlin A."/>
            <person name="Gnerre S."/>
            <person name="Jaffe D."/>
            <person name="MacCallum I."/>
            <person name="Young S."/>
            <person name="Walker B.J."/>
            <person name="Lander E.S."/>
            <person name="Lindblad-Toh K."/>
        </authorList>
    </citation>
    <scope>NUCLEOTIDE SEQUENCE [LARGE SCALE GENOMIC DNA]</scope>
</reference>
<evidence type="ECO:0000256" key="2">
    <source>
        <dbReference type="PIRSR" id="PIRSR600760-2"/>
    </source>
</evidence>
<dbReference type="FunFam" id="3.30.540.10:FF:000053">
    <property type="entry name" value="Si:ch211-160o17.2"/>
    <property type="match status" value="1"/>
</dbReference>
<evidence type="ECO:0000313" key="3">
    <source>
        <dbReference type="Ensembl" id="ENSLOCP00000005144.1"/>
    </source>
</evidence>
<dbReference type="AlphaFoldDB" id="W5M9T5"/>
<dbReference type="STRING" id="7918.ENSLOCP00000005144"/>
<dbReference type="PANTHER" id="PTHR43028">
    <property type="entry name" value="3'(2'),5'-BISPHOSPHATE NUCLEOTIDASE 1"/>
    <property type="match status" value="1"/>
</dbReference>
<comment type="cofactor">
    <cofactor evidence="2">
        <name>Mg(2+)</name>
        <dbReference type="ChEBI" id="CHEBI:18420"/>
    </cofactor>
</comment>
<reference evidence="3" key="2">
    <citation type="submission" date="2025-08" db="UniProtKB">
        <authorList>
            <consortium name="Ensembl"/>
        </authorList>
    </citation>
    <scope>IDENTIFICATION</scope>
</reference>
<sequence length="227" mass="23955">DATSQYIEGREDVEAQDGLYPGGLQCALVLIGVYLRASGEPIMGVVSQPFAHKDPGGQGWRGQYFWGVSYGNLNVSSLPRPEAPSQEALAVVLSSSEKEPVKQALAPQCGGRLHYASGAGYKILCVALGLVDAYVVSEGSTYKWDSCAPHAILRALGGGAVDLGQCLSGLAEHGGRPELKYHLPRAGCQGAERWANEGGIVAFLDPTRLKRVISALLGKVHLQANGE</sequence>
<dbReference type="SUPFAM" id="SSF56655">
    <property type="entry name" value="Carbohydrate phosphatase"/>
    <property type="match status" value="1"/>
</dbReference>
<evidence type="ECO:0000313" key="4">
    <source>
        <dbReference type="Proteomes" id="UP000018468"/>
    </source>
</evidence>
<dbReference type="InterPro" id="IPR000760">
    <property type="entry name" value="Inositol_monophosphatase-like"/>
</dbReference>
<dbReference type="InterPro" id="IPR050725">
    <property type="entry name" value="CysQ/Inositol_MonoPase"/>
</dbReference>
<comment type="similarity">
    <text evidence="1">Belongs to the inositol monophosphatase superfamily.</text>
</comment>
<dbReference type="eggNOG" id="KOG3099">
    <property type="taxonomic scope" value="Eukaryota"/>
</dbReference>
<keyword evidence="2" id="KW-0479">Metal-binding</keyword>
<dbReference type="PANTHER" id="PTHR43028:SF3">
    <property type="entry name" value="INOSITOL POLYPHOSPHATE 1-PHOSPHATASE"/>
    <property type="match status" value="1"/>
</dbReference>
<dbReference type="GO" id="GO:0046854">
    <property type="term" value="P:phosphatidylinositol phosphate biosynthetic process"/>
    <property type="evidence" value="ECO:0007669"/>
    <property type="project" value="InterPro"/>
</dbReference>
<dbReference type="Ensembl" id="ENSLOCT00000005152.1">
    <property type="protein sequence ID" value="ENSLOCP00000005144.1"/>
    <property type="gene ID" value="ENSLOCG00000004294.1"/>
</dbReference>
<dbReference type="InterPro" id="IPR020550">
    <property type="entry name" value="Inositol_monophosphatase_CS"/>
</dbReference>
<accession>W5M9T5</accession>
<name>W5M9T5_LEPOC</name>
<dbReference type="InParanoid" id="W5M9T5"/>
<dbReference type="Bgee" id="ENSLOCG00000004294">
    <property type="expression patterns" value="Expressed in heart and 13 other cell types or tissues"/>
</dbReference>
<feature type="binding site" evidence="2">
    <location>
        <position position="145"/>
    </location>
    <ligand>
        <name>Mg(2+)</name>
        <dbReference type="ChEBI" id="CHEBI:18420"/>
        <label>1</label>
        <note>catalytic</note>
    </ligand>
</feature>
<dbReference type="GO" id="GO:0046872">
    <property type="term" value="F:metal ion binding"/>
    <property type="evidence" value="ECO:0007669"/>
    <property type="project" value="UniProtKB-KW"/>
</dbReference>
<organism evidence="3 4">
    <name type="scientific">Lepisosteus oculatus</name>
    <name type="common">Spotted gar</name>
    <dbReference type="NCBI Taxonomy" id="7918"/>
    <lineage>
        <taxon>Eukaryota</taxon>
        <taxon>Metazoa</taxon>
        <taxon>Chordata</taxon>
        <taxon>Craniata</taxon>
        <taxon>Vertebrata</taxon>
        <taxon>Euteleostomi</taxon>
        <taxon>Actinopterygii</taxon>
        <taxon>Neopterygii</taxon>
        <taxon>Holostei</taxon>
        <taxon>Semionotiformes</taxon>
        <taxon>Lepisosteidae</taxon>
        <taxon>Lepisosteus</taxon>
    </lineage>
</organism>
<keyword evidence="4" id="KW-1185">Reference proteome</keyword>
<feature type="binding site" evidence="2">
    <location>
        <position position="1"/>
    </location>
    <ligand>
        <name>Mg(2+)</name>
        <dbReference type="ChEBI" id="CHEBI:18420"/>
        <label>1</label>
        <note>catalytic</note>
    </ligand>
</feature>
<dbReference type="Pfam" id="PF00459">
    <property type="entry name" value="Inositol_P"/>
    <property type="match status" value="1"/>
</dbReference>